<organism evidence="7 8">
    <name type="scientific">Candidatus Defluviibacterium haderslevense</name>
    <dbReference type="NCBI Taxonomy" id="2981993"/>
    <lineage>
        <taxon>Bacteria</taxon>
        <taxon>Pseudomonadati</taxon>
        <taxon>Bacteroidota</taxon>
        <taxon>Saprospiria</taxon>
        <taxon>Saprospirales</taxon>
        <taxon>Saprospiraceae</taxon>
        <taxon>Candidatus Defluviibacterium</taxon>
    </lineage>
</organism>
<evidence type="ECO:0000259" key="6">
    <source>
        <dbReference type="PROSITE" id="PS51123"/>
    </source>
</evidence>
<dbReference type="Gene3D" id="3.30.1330.60">
    <property type="entry name" value="OmpA-like domain"/>
    <property type="match status" value="1"/>
</dbReference>
<dbReference type="InterPro" id="IPR050330">
    <property type="entry name" value="Bact_OuterMem_StrucFunc"/>
</dbReference>
<sequence>MNLAQSQQNDGVITIINGSFEGIPQCCMPPQGWQNCGFMTETPTDIQPVLPPGEALFKVTKKSYDGNTYLGMVVRKNETNERISQKLTRPLEAGKCYTFSVYMTRSLEYLSLSATPKGKTELMPFTTPAILQIWGGEAYCHQKELLAKSPLVKNTEWKRFDFEFMPKSNISFFELEAYYKVPTPFPYNGNILLDNASHITIMPCPNEKEKYDAFIKNRNQQYEEKERKRLTQNTTSPNELKTPPKKQTVITATPTPNKSNKILKELDHNKVKVGQTIKIEKLFFAADSATINSSSFAVLDEVYDFLKSNPKITIEIGGHTNNIPTNNYCDKLSTNRAKAVRDYILSKGISEDRVTFKGYGKRMPISSNATKDGRALNQRVEIKIISV</sequence>
<feature type="domain" description="OmpA-like" evidence="6">
    <location>
        <begin position="271"/>
        <end position="387"/>
    </location>
</feature>
<evidence type="ECO:0000313" key="8">
    <source>
        <dbReference type="Proteomes" id="UP000808349"/>
    </source>
</evidence>
<name>A0A9D7S6P5_9BACT</name>
<evidence type="ECO:0000256" key="1">
    <source>
        <dbReference type="ARBA" id="ARBA00004442"/>
    </source>
</evidence>
<evidence type="ECO:0000256" key="4">
    <source>
        <dbReference type="PROSITE-ProRule" id="PRU00473"/>
    </source>
</evidence>
<keyword evidence="3" id="KW-0998">Cell outer membrane</keyword>
<evidence type="ECO:0000256" key="5">
    <source>
        <dbReference type="SAM" id="MobiDB-lite"/>
    </source>
</evidence>
<dbReference type="InterPro" id="IPR006665">
    <property type="entry name" value="OmpA-like"/>
</dbReference>
<dbReference type="SUPFAM" id="SSF103088">
    <property type="entry name" value="OmpA-like"/>
    <property type="match status" value="1"/>
</dbReference>
<dbReference type="AlphaFoldDB" id="A0A9D7S6P5"/>
<dbReference type="PANTHER" id="PTHR30329:SF21">
    <property type="entry name" value="LIPOPROTEIN YIAD-RELATED"/>
    <property type="match status" value="1"/>
</dbReference>
<dbReference type="GO" id="GO:0009279">
    <property type="term" value="C:cell outer membrane"/>
    <property type="evidence" value="ECO:0007669"/>
    <property type="project" value="UniProtKB-SubCell"/>
</dbReference>
<dbReference type="Proteomes" id="UP000808349">
    <property type="component" value="Unassembled WGS sequence"/>
</dbReference>
<protein>
    <submittedName>
        <fullName evidence="7">OmpA family protein</fullName>
    </submittedName>
</protein>
<gene>
    <name evidence="7" type="ORF">IPO85_05010</name>
</gene>
<dbReference type="PANTHER" id="PTHR30329">
    <property type="entry name" value="STATOR ELEMENT OF FLAGELLAR MOTOR COMPLEX"/>
    <property type="match status" value="1"/>
</dbReference>
<dbReference type="Pfam" id="PF00691">
    <property type="entry name" value="OmpA"/>
    <property type="match status" value="1"/>
</dbReference>
<evidence type="ECO:0000313" key="7">
    <source>
        <dbReference type="EMBL" id="MBK9716867.1"/>
    </source>
</evidence>
<dbReference type="CDD" id="cd07185">
    <property type="entry name" value="OmpA_C-like"/>
    <property type="match status" value="1"/>
</dbReference>
<reference evidence="7 8" key="1">
    <citation type="submission" date="2020-10" db="EMBL/GenBank/DDBJ databases">
        <title>Connecting structure to function with the recovery of over 1000 high-quality activated sludge metagenome-assembled genomes encoding full-length rRNA genes using long-read sequencing.</title>
        <authorList>
            <person name="Singleton C.M."/>
            <person name="Petriglieri F."/>
            <person name="Kristensen J.M."/>
            <person name="Kirkegaard R.H."/>
            <person name="Michaelsen T.Y."/>
            <person name="Andersen M.H."/>
            <person name="Karst S.M."/>
            <person name="Dueholm M.S."/>
            <person name="Nielsen P.H."/>
            <person name="Albertsen M."/>
        </authorList>
    </citation>
    <scope>NUCLEOTIDE SEQUENCE [LARGE SCALE GENOMIC DNA]</scope>
    <source>
        <strain evidence="7">Ribe_18-Q3-R11-54_BAT3C.373</strain>
    </source>
</reference>
<comment type="caution">
    <text evidence="7">The sequence shown here is derived from an EMBL/GenBank/DDBJ whole genome shotgun (WGS) entry which is preliminary data.</text>
</comment>
<dbReference type="PRINTS" id="PR01021">
    <property type="entry name" value="OMPADOMAIN"/>
</dbReference>
<comment type="subcellular location">
    <subcellularLocation>
        <location evidence="1">Cell outer membrane</location>
    </subcellularLocation>
</comment>
<evidence type="ECO:0000256" key="3">
    <source>
        <dbReference type="ARBA" id="ARBA00023237"/>
    </source>
</evidence>
<evidence type="ECO:0000256" key="2">
    <source>
        <dbReference type="ARBA" id="ARBA00023136"/>
    </source>
</evidence>
<dbReference type="InterPro" id="IPR006664">
    <property type="entry name" value="OMP_bac"/>
</dbReference>
<keyword evidence="2 4" id="KW-0472">Membrane</keyword>
<proteinExistence type="predicted"/>
<feature type="region of interest" description="Disordered" evidence="5">
    <location>
        <begin position="223"/>
        <end position="256"/>
    </location>
</feature>
<dbReference type="PROSITE" id="PS51123">
    <property type="entry name" value="OMPA_2"/>
    <property type="match status" value="1"/>
</dbReference>
<dbReference type="EMBL" id="JADKFW010000004">
    <property type="protein sequence ID" value="MBK9716867.1"/>
    <property type="molecule type" value="Genomic_DNA"/>
</dbReference>
<dbReference type="Gene3D" id="2.60.120.260">
    <property type="entry name" value="Galactose-binding domain-like"/>
    <property type="match status" value="1"/>
</dbReference>
<accession>A0A9D7S6P5</accession>
<dbReference type="InterPro" id="IPR036737">
    <property type="entry name" value="OmpA-like_sf"/>
</dbReference>